<proteinExistence type="predicted"/>
<sequence>MAWLARLFPWMLLSLIVASWPTKACGAIGCTLNNPAQDLKFLYPEVTSFKEEIREFRLLPEGKKLYAGLKERLGSDLDPVYESYDTPYTIYSVFKGDQLIGIVHGVNVPGKGGVIQVFLSMDPTTGQIRDFFFQRLESRAARALRDKDFRARFKGLTLADFYKHDYFSVADPTNPADRVAGIQAPGKEPDQIFDFKATLRGVRKNLILLDLFVYDRRFEPFYQRTRDLLAGKRSDR</sequence>
<dbReference type="AlphaFoldDB" id="A0A367ZP23"/>
<gene>
    <name evidence="2" type="ORF">OZSIB_4032</name>
</gene>
<evidence type="ECO:0000256" key="1">
    <source>
        <dbReference type="SAM" id="SignalP"/>
    </source>
</evidence>
<protein>
    <submittedName>
        <fullName evidence="2">Uncharacterized protein</fullName>
    </submittedName>
</protein>
<feature type="chain" id="PRO_5016679882" evidence="1">
    <location>
        <begin position="25"/>
        <end position="236"/>
    </location>
</feature>
<feature type="signal peptide" evidence="1">
    <location>
        <begin position="1"/>
        <end position="24"/>
    </location>
</feature>
<dbReference type="EMBL" id="QOQW01000010">
    <property type="protein sequence ID" value="RCK79878.1"/>
    <property type="molecule type" value="Genomic_DNA"/>
</dbReference>
<evidence type="ECO:0000313" key="2">
    <source>
        <dbReference type="EMBL" id="RCK79878.1"/>
    </source>
</evidence>
<evidence type="ECO:0000313" key="3">
    <source>
        <dbReference type="Proteomes" id="UP000252355"/>
    </source>
</evidence>
<keyword evidence="1" id="KW-0732">Signal</keyword>
<dbReference type="Proteomes" id="UP000252355">
    <property type="component" value="Unassembled WGS sequence"/>
</dbReference>
<reference evidence="2 3" key="1">
    <citation type="submission" date="2018-05" db="EMBL/GenBank/DDBJ databases">
        <title>A metagenomic window into the 2 km-deep terrestrial subsurface aquifer revealed taxonomically and functionally diverse microbial community comprising novel uncultured bacterial lineages.</title>
        <authorList>
            <person name="Kadnikov V.V."/>
            <person name="Mardanov A.V."/>
            <person name="Beletsky A.V."/>
            <person name="Banks D."/>
            <person name="Pimenov N.V."/>
            <person name="Frank Y.A."/>
            <person name="Karnachuk O.V."/>
            <person name="Ravin N.V."/>
        </authorList>
    </citation>
    <scope>NUCLEOTIDE SEQUENCE [LARGE SCALE GENOMIC DNA]</scope>
    <source>
        <strain evidence="2">BY5</strain>
    </source>
</reference>
<name>A0A367ZP23_9BACT</name>
<accession>A0A367ZP23</accession>
<comment type="caution">
    <text evidence="2">The sequence shown here is derived from an EMBL/GenBank/DDBJ whole genome shotgun (WGS) entry which is preliminary data.</text>
</comment>
<organism evidence="2 3">
    <name type="scientific">Candidatus Ozemobacter sibiricus</name>
    <dbReference type="NCBI Taxonomy" id="2268124"/>
    <lineage>
        <taxon>Bacteria</taxon>
        <taxon>Candidatus Ozemobacteria</taxon>
        <taxon>Candidatus Ozemobacterales</taxon>
        <taxon>Candidatus Ozemobacteraceae</taxon>
        <taxon>Candidatus Ozemobacter</taxon>
    </lineage>
</organism>